<proteinExistence type="predicted"/>
<dbReference type="SUPFAM" id="SSF54928">
    <property type="entry name" value="RNA-binding domain, RBD"/>
    <property type="match status" value="2"/>
</dbReference>
<dbReference type="Pfam" id="PF23085">
    <property type="entry name" value="RRM_PARP14_3"/>
    <property type="match status" value="1"/>
</dbReference>
<dbReference type="InterPro" id="IPR012677">
    <property type="entry name" value="Nucleotide-bd_a/b_plait_sf"/>
</dbReference>
<dbReference type="EMBL" id="HBIJ01002148">
    <property type="protein sequence ID" value="CAE0360757.1"/>
    <property type="molecule type" value="Transcribed_RNA"/>
</dbReference>
<dbReference type="GO" id="GO:0003723">
    <property type="term" value="F:RNA binding"/>
    <property type="evidence" value="ECO:0007669"/>
    <property type="project" value="UniProtKB-UniRule"/>
</dbReference>
<reference evidence="3" key="1">
    <citation type="submission" date="2021-01" db="EMBL/GenBank/DDBJ databases">
        <authorList>
            <person name="Corre E."/>
            <person name="Pelletier E."/>
            <person name="Niang G."/>
            <person name="Scheremetjew M."/>
            <person name="Finn R."/>
            <person name="Kale V."/>
            <person name="Holt S."/>
            <person name="Cochrane G."/>
            <person name="Meng A."/>
            <person name="Brown T."/>
            <person name="Cohen L."/>
        </authorList>
    </citation>
    <scope>NUCLEOTIDE SEQUENCE</scope>
    <source>
        <strain evidence="3">CCMP1510</strain>
    </source>
</reference>
<protein>
    <recommendedName>
        <fullName evidence="2">RRM domain-containing protein</fullName>
    </recommendedName>
</protein>
<dbReference type="PANTHER" id="PTHR15608:SF0">
    <property type="entry name" value="HIV TAT-SPECIFIC FACTOR 1"/>
    <property type="match status" value="1"/>
</dbReference>
<dbReference type="GO" id="GO:0005686">
    <property type="term" value="C:U2 snRNP"/>
    <property type="evidence" value="ECO:0007669"/>
    <property type="project" value="TreeGrafter"/>
</dbReference>
<dbReference type="InterPro" id="IPR035979">
    <property type="entry name" value="RBD_domain_sf"/>
</dbReference>
<dbReference type="EMBL" id="HBIJ01002147">
    <property type="protein sequence ID" value="CAE0360756.1"/>
    <property type="molecule type" value="Transcribed_RNA"/>
</dbReference>
<dbReference type="PANTHER" id="PTHR15608">
    <property type="entry name" value="SPLICING FACTOR U2AF-ASSOCIATED PROTEIN 2"/>
    <property type="match status" value="1"/>
</dbReference>
<dbReference type="AlphaFoldDB" id="A0A6S7ZXN6"/>
<dbReference type="CDD" id="cd00590">
    <property type="entry name" value="RRM_SF"/>
    <property type="match status" value="1"/>
</dbReference>
<dbReference type="PROSITE" id="PS50102">
    <property type="entry name" value="RRM"/>
    <property type="match status" value="1"/>
</dbReference>
<dbReference type="GO" id="GO:0005684">
    <property type="term" value="C:U2-type spliceosomal complex"/>
    <property type="evidence" value="ECO:0007669"/>
    <property type="project" value="TreeGrafter"/>
</dbReference>
<evidence type="ECO:0000313" key="4">
    <source>
        <dbReference type="EMBL" id="CAE0360757.1"/>
    </source>
</evidence>
<accession>A0A6S7ZXN6</accession>
<sequence length="394" mass="43955">MEETFSRKRRKRSMFDVLPKEFEEKETDHADTLIKEIKAAATAECSVLDAALRVAKSLSQRETIEQVENDRLKYTHLDKDRERCEKALERNLAFVEGKKHTDYYPSSTEFSTCTKKSVSHVNISRAGVGAKGGARDNKTSLSSPSENTSCYVSGLPASYQNEPTLRQLFDQYGKVTKVKMYPDQASALIVFAEVSSVHLVIKGLNSSLLDNINISVKPMHSELETIDVSIARFDSKQEPYQLGHNDDLPGLCQSAFRPLVLLRHLYDPVQCKHSPSFLTELEAEIGQECSRYGSVLAVHAPKAHPGCVAVTFETIKAAEICVHAMNGRWFDNVQIIAERLGNWEDVPAVTDPTAHSQPLPQLDALPIELRSASVGFLCLSIYIQFLFDISSSLF</sequence>
<keyword evidence="1" id="KW-0694">RNA-binding</keyword>
<name>A0A6S7ZXN6_9STRA</name>
<gene>
    <name evidence="3" type="ORF">ALAG00032_LOCUS1487</name>
    <name evidence="4" type="ORF">ALAG00032_LOCUS1488</name>
</gene>
<dbReference type="SMART" id="SM00360">
    <property type="entry name" value="RRM"/>
    <property type="match status" value="2"/>
</dbReference>
<dbReference type="InterPro" id="IPR000504">
    <property type="entry name" value="RRM_dom"/>
</dbReference>
<dbReference type="Gene3D" id="3.30.70.330">
    <property type="match status" value="2"/>
</dbReference>
<evidence type="ECO:0000313" key="3">
    <source>
        <dbReference type="EMBL" id="CAE0360756.1"/>
    </source>
</evidence>
<dbReference type="CDD" id="cd12285">
    <property type="entry name" value="RRM3_RBM39_like"/>
    <property type="match status" value="1"/>
</dbReference>
<evidence type="ECO:0000256" key="1">
    <source>
        <dbReference type="PROSITE-ProRule" id="PRU00176"/>
    </source>
</evidence>
<feature type="domain" description="RRM" evidence="2">
    <location>
        <begin position="148"/>
        <end position="221"/>
    </location>
</feature>
<evidence type="ECO:0000259" key="2">
    <source>
        <dbReference type="PROSITE" id="PS50102"/>
    </source>
</evidence>
<dbReference type="InterPro" id="IPR034393">
    <property type="entry name" value="TatSF1-like"/>
</dbReference>
<organism evidence="3">
    <name type="scientific">Aureoumbra lagunensis</name>
    <dbReference type="NCBI Taxonomy" id="44058"/>
    <lineage>
        <taxon>Eukaryota</taxon>
        <taxon>Sar</taxon>
        <taxon>Stramenopiles</taxon>
        <taxon>Ochrophyta</taxon>
        <taxon>Pelagophyceae</taxon>
        <taxon>Pelagomonadales</taxon>
        <taxon>Aureoumbra</taxon>
    </lineage>
</organism>